<reference evidence="1 2" key="1">
    <citation type="submission" date="2019-03" db="EMBL/GenBank/DDBJ databases">
        <title>Genomic Encyclopedia of Archaeal and Bacterial Type Strains, Phase II (KMG-II): from individual species to whole genera.</title>
        <authorList>
            <person name="Goeker M."/>
        </authorList>
    </citation>
    <scope>NUCLEOTIDE SEQUENCE [LARGE SCALE GENOMIC DNA]</scope>
    <source>
        <strain evidence="1 2">DSM 28353</strain>
    </source>
</reference>
<dbReference type="Proteomes" id="UP000295292">
    <property type="component" value="Unassembled WGS sequence"/>
</dbReference>
<dbReference type="OrthoDB" id="795889at2"/>
<name>A0A4R6WB40_9SPHI</name>
<comment type="caution">
    <text evidence="1">The sequence shown here is derived from an EMBL/GenBank/DDBJ whole genome shotgun (WGS) entry which is preliminary data.</text>
</comment>
<protein>
    <submittedName>
        <fullName evidence="1">Uncharacterized protein</fullName>
    </submittedName>
</protein>
<keyword evidence="2" id="KW-1185">Reference proteome</keyword>
<gene>
    <name evidence="1" type="ORF">CLV99_3198</name>
</gene>
<evidence type="ECO:0000313" key="2">
    <source>
        <dbReference type="Proteomes" id="UP000295292"/>
    </source>
</evidence>
<dbReference type="RefSeq" id="WP_133585411.1">
    <property type="nucleotide sequence ID" value="NZ_SNYV01000015.1"/>
</dbReference>
<evidence type="ECO:0000313" key="1">
    <source>
        <dbReference type="EMBL" id="TDQ76605.1"/>
    </source>
</evidence>
<accession>A0A4R6WB40</accession>
<sequence>MRTILLAFVVLFGFAGQSWGQSIETFTNVHDSSNEHFGTKEIPADILQKMLGYYKYYDSNNGEPYAELKENNKGFFQMHGTPAYPIEYWLEVNKQGEPLMRKGEDNPNFQIVLILKYGANSEAGGGWWNGKYSRIPVTFDIENKKANIFSERYKDF</sequence>
<proteinExistence type="predicted"/>
<dbReference type="EMBL" id="SNYV01000015">
    <property type="protein sequence ID" value="TDQ76605.1"/>
    <property type="molecule type" value="Genomic_DNA"/>
</dbReference>
<organism evidence="1 2">
    <name type="scientific">Sphingobacterium yanglingense</name>
    <dbReference type="NCBI Taxonomy" id="1437280"/>
    <lineage>
        <taxon>Bacteria</taxon>
        <taxon>Pseudomonadati</taxon>
        <taxon>Bacteroidota</taxon>
        <taxon>Sphingobacteriia</taxon>
        <taxon>Sphingobacteriales</taxon>
        <taxon>Sphingobacteriaceae</taxon>
        <taxon>Sphingobacterium</taxon>
    </lineage>
</organism>
<dbReference type="AlphaFoldDB" id="A0A4R6WB40"/>